<dbReference type="GO" id="GO:0003924">
    <property type="term" value="F:GTPase activity"/>
    <property type="evidence" value="ECO:0007669"/>
    <property type="project" value="InterPro"/>
</dbReference>
<dbReference type="OrthoDB" id="9813375at2"/>
<dbReference type="Pfam" id="PF00091">
    <property type="entry name" value="Tubulin"/>
    <property type="match status" value="1"/>
</dbReference>
<dbReference type="SMART" id="SM00864">
    <property type="entry name" value="Tubulin"/>
    <property type="match status" value="1"/>
</dbReference>
<dbReference type="CDD" id="cd02201">
    <property type="entry name" value="FtsZ_type1"/>
    <property type="match status" value="1"/>
</dbReference>
<dbReference type="KEGG" id="vta:B1327"/>
<dbReference type="SUPFAM" id="SSF52490">
    <property type="entry name" value="Tubulin nucleotide-binding domain-like"/>
    <property type="match status" value="1"/>
</dbReference>
<proteinExistence type="inferred from homology"/>
<comment type="similarity">
    <text evidence="1">Belongs to the FtsZ family.</text>
</comment>
<gene>
    <name evidence="7" type="ORF">VTAP4600_B1327</name>
</gene>
<dbReference type="GO" id="GO:0032153">
    <property type="term" value="C:cell division site"/>
    <property type="evidence" value="ECO:0007669"/>
    <property type="project" value="TreeGrafter"/>
</dbReference>
<dbReference type="InterPro" id="IPR003008">
    <property type="entry name" value="Tubulin_FtsZ_GTPase"/>
</dbReference>
<feature type="domain" description="Tubulin/FtsZ 2-layer sandwich" evidence="6">
    <location>
        <begin position="198"/>
        <end position="318"/>
    </location>
</feature>
<keyword evidence="7" id="KW-0132">Cell division</keyword>
<dbReference type="InterPro" id="IPR018316">
    <property type="entry name" value="Tubulin/FtsZ_2-layer-sand-dom"/>
</dbReference>
<name>A0A2N8ZM02_9VIBR</name>
<dbReference type="Pfam" id="PF12327">
    <property type="entry name" value="FtsZ_C"/>
    <property type="match status" value="1"/>
</dbReference>
<feature type="domain" description="Tubulin/FtsZ GTPase" evidence="5">
    <location>
        <begin position="12"/>
        <end position="196"/>
    </location>
</feature>
<evidence type="ECO:0000256" key="1">
    <source>
        <dbReference type="ARBA" id="ARBA00009690"/>
    </source>
</evidence>
<dbReference type="RefSeq" id="WP_102525063.1">
    <property type="nucleotide sequence ID" value="NZ_LT960612.1"/>
</dbReference>
<dbReference type="GO" id="GO:0051301">
    <property type="term" value="P:cell division"/>
    <property type="evidence" value="ECO:0007669"/>
    <property type="project" value="UniProtKB-KW"/>
</dbReference>
<dbReference type="SMART" id="SM00865">
    <property type="entry name" value="Tubulin_C"/>
    <property type="match status" value="1"/>
</dbReference>
<dbReference type="AlphaFoldDB" id="A0A2N8ZM02"/>
<keyword evidence="4" id="KW-0175">Coiled coil</keyword>
<dbReference type="InterPro" id="IPR000158">
    <property type="entry name" value="Cell_div_FtsZ"/>
</dbReference>
<dbReference type="PRINTS" id="PR00423">
    <property type="entry name" value="CELLDVISFTSZ"/>
</dbReference>
<keyword evidence="7" id="KW-0131">Cell cycle</keyword>
<evidence type="ECO:0000313" key="7">
    <source>
        <dbReference type="EMBL" id="SON52938.1"/>
    </source>
</evidence>
<dbReference type="Gene3D" id="3.40.50.1440">
    <property type="entry name" value="Tubulin/FtsZ, GTPase domain"/>
    <property type="match status" value="1"/>
</dbReference>
<evidence type="ECO:0000259" key="6">
    <source>
        <dbReference type="SMART" id="SM00865"/>
    </source>
</evidence>
<evidence type="ECO:0000256" key="3">
    <source>
        <dbReference type="ARBA" id="ARBA00023134"/>
    </source>
</evidence>
<keyword evidence="2" id="KW-0547">Nucleotide-binding</keyword>
<evidence type="ECO:0000256" key="2">
    <source>
        <dbReference type="ARBA" id="ARBA00022741"/>
    </source>
</evidence>
<dbReference type="GO" id="GO:0005737">
    <property type="term" value="C:cytoplasm"/>
    <property type="evidence" value="ECO:0007669"/>
    <property type="project" value="TreeGrafter"/>
</dbReference>
<keyword evidence="8" id="KW-1185">Reference proteome</keyword>
<evidence type="ECO:0000259" key="5">
    <source>
        <dbReference type="SMART" id="SM00864"/>
    </source>
</evidence>
<evidence type="ECO:0000313" key="8">
    <source>
        <dbReference type="Proteomes" id="UP000235828"/>
    </source>
</evidence>
<dbReference type="PANTHER" id="PTHR30314:SF3">
    <property type="entry name" value="MITOCHONDRIAL DIVISION PROTEIN FSZA"/>
    <property type="match status" value="1"/>
</dbReference>
<sequence>MFEPMMEMDELLGTIVGVGSVGCKIVNNMKYVNSQDTLGVIDKLYVHTSSEVLNRYSNIKHDLILLDEHIHFMEKIIRDKLSGKDVVFLVAGLGGETGSLVPQHIARIAKELGILCVGLFSFPFSFEGRSKKLKSQQAYLSLSKYTDSLLCIENDRFLDSNLKTNSLNGIDDLFQDANNHFYAVIKGLVNLISRPGMINVDFSDVRQILTKMGLSTVGYSLQEGEKRAEVAVAKLLDSPALQHYELSKAKAKGYLINITAGLDMRLDEFEAVGNAVKNFASDSATVVIGTSLDPNVLDAIEVTIILTGLPELPIDKNIESDGFDVVKLFKSITFEAHQASAGLAILSYFNDFLHQKFSGIEAKVSIEQSDNMVCLLVETPSGDVEKIEKSLHEFGLVIVGDKKPTDVLESKLDIERLQMKLEMAAMELRQNERLLLLYQCENDNYKSRVGTLEEQMIELQRSICNSLTKSQNHLSSQLSTYEDLPQSLLTLLEVNATENISVIASEKIEEEVRCHITDSHKALSLKEFANNTLYGVAGNSLYSLIISVLATLPK</sequence>
<organism evidence="7 8">
    <name type="scientific">Vibrio tapetis subsp. tapetis</name>
    <dbReference type="NCBI Taxonomy" id="1671868"/>
    <lineage>
        <taxon>Bacteria</taxon>
        <taxon>Pseudomonadati</taxon>
        <taxon>Pseudomonadota</taxon>
        <taxon>Gammaproteobacteria</taxon>
        <taxon>Vibrionales</taxon>
        <taxon>Vibrionaceae</taxon>
        <taxon>Vibrio</taxon>
    </lineage>
</organism>
<reference evidence="7 8" key="1">
    <citation type="submission" date="2017-10" db="EMBL/GenBank/DDBJ databases">
        <authorList>
            <person name="Banno H."/>
            <person name="Chua N.-H."/>
        </authorList>
    </citation>
    <scope>NUCLEOTIDE SEQUENCE [LARGE SCALE GENOMIC DNA]</scope>
    <source>
        <strain evidence="7">Vibrio tapetis CECT4600</strain>
    </source>
</reference>
<dbReference type="Proteomes" id="UP000235828">
    <property type="component" value="Chromosome B"/>
</dbReference>
<dbReference type="InterPro" id="IPR036525">
    <property type="entry name" value="Tubulin/FtsZ_GTPase_sf"/>
</dbReference>
<protein>
    <submittedName>
        <fullName evidence="7">Cell division protein FtsZ (Modular protein)</fullName>
    </submittedName>
</protein>
<accession>A0A2N8ZM02</accession>
<dbReference type="SUPFAM" id="SSF55307">
    <property type="entry name" value="Tubulin C-terminal domain-like"/>
    <property type="match status" value="1"/>
</dbReference>
<dbReference type="InterPro" id="IPR008280">
    <property type="entry name" value="Tub_FtsZ_C"/>
</dbReference>
<dbReference type="InterPro" id="IPR045061">
    <property type="entry name" value="FtsZ/CetZ"/>
</dbReference>
<feature type="coiled-coil region" evidence="4">
    <location>
        <begin position="414"/>
        <end position="462"/>
    </location>
</feature>
<dbReference type="GO" id="GO:0005525">
    <property type="term" value="F:GTP binding"/>
    <property type="evidence" value="ECO:0007669"/>
    <property type="project" value="UniProtKB-KW"/>
</dbReference>
<keyword evidence="3" id="KW-0342">GTP-binding</keyword>
<dbReference type="InterPro" id="IPR024757">
    <property type="entry name" value="FtsZ_C"/>
</dbReference>
<dbReference type="PANTHER" id="PTHR30314">
    <property type="entry name" value="CELL DIVISION PROTEIN FTSZ-RELATED"/>
    <property type="match status" value="1"/>
</dbReference>
<evidence type="ECO:0000256" key="4">
    <source>
        <dbReference type="SAM" id="Coils"/>
    </source>
</evidence>
<dbReference type="EMBL" id="LT960612">
    <property type="protein sequence ID" value="SON52938.1"/>
    <property type="molecule type" value="Genomic_DNA"/>
</dbReference>